<dbReference type="Proteomes" id="UP000677054">
    <property type="component" value="Unassembled WGS sequence"/>
</dbReference>
<comment type="similarity">
    <text evidence="1">Belongs to the PHAF1 family.</text>
</comment>
<protein>
    <submittedName>
        <fullName evidence="2">Uncharacterized protein</fullName>
    </submittedName>
</protein>
<dbReference type="OrthoDB" id="411211at2759"/>
<dbReference type="PANTHER" id="PTHR13465:SF2">
    <property type="entry name" value="PHAGOSOME ASSEMBLY FACTOR 1"/>
    <property type="match status" value="1"/>
</dbReference>
<dbReference type="PANTHER" id="PTHR13465">
    <property type="entry name" value="UPF0183 PROTEIN"/>
    <property type="match status" value="1"/>
</dbReference>
<organism evidence="2">
    <name type="scientific">Darwinula stevensoni</name>
    <dbReference type="NCBI Taxonomy" id="69355"/>
    <lineage>
        <taxon>Eukaryota</taxon>
        <taxon>Metazoa</taxon>
        <taxon>Ecdysozoa</taxon>
        <taxon>Arthropoda</taxon>
        <taxon>Crustacea</taxon>
        <taxon>Oligostraca</taxon>
        <taxon>Ostracoda</taxon>
        <taxon>Podocopa</taxon>
        <taxon>Podocopida</taxon>
        <taxon>Darwinulocopina</taxon>
        <taxon>Darwinuloidea</taxon>
        <taxon>Darwinulidae</taxon>
        <taxon>Darwinula</taxon>
    </lineage>
</organism>
<evidence type="ECO:0000313" key="2">
    <source>
        <dbReference type="EMBL" id="CAD7241396.1"/>
    </source>
</evidence>
<evidence type="ECO:0000313" key="3">
    <source>
        <dbReference type="Proteomes" id="UP000677054"/>
    </source>
</evidence>
<dbReference type="InterPro" id="IPR005373">
    <property type="entry name" value="PHAF1"/>
</dbReference>
<dbReference type="Pfam" id="PF03676">
    <property type="entry name" value="PHAF1"/>
    <property type="match status" value="1"/>
</dbReference>
<gene>
    <name evidence="2" type="ORF">DSTB1V02_LOCUS1389</name>
</gene>
<accession>A0A7R8X5M2</accession>
<dbReference type="EMBL" id="LR899648">
    <property type="protein sequence ID" value="CAD7241396.1"/>
    <property type="molecule type" value="Genomic_DNA"/>
</dbReference>
<evidence type="ECO:0000256" key="1">
    <source>
        <dbReference type="ARBA" id="ARBA00024339"/>
    </source>
</evidence>
<proteinExistence type="inferred from homology"/>
<sequence length="422" mass="47946">MLELEVFPERSLGCESWEFVLGMHLSAAISIIHHQVEVLKGVELLYSDQNPLEVDIIIRLSNDGIKLIFDSRCQRLKVIEVYSMKKLKLKYSGMSFNTPEISPTIEQIDQSFGATHPGVYDAEKQLYSLHFRGLSFYFPVEAKYQPQYAHGLGSFQFPNGASPHVSKMRIYSGDDTNDVEAPLSPLCCYHNHVYLEQLEVIRENHLTHGVRLKVSCEGTQKVMDLKKQMLGHDIRFGESCQDVCSKIGSPQRIYYKAEDKMRIHSCSAFKTQAMKSDYFFNYFTLGLDILFDADTDTVKKFVLHTNYPGHYDFNMYHRCEFVLVVMPNKCLAPNSSPSASSSSSSTQTQIMSQEEGLKITALSKWDEIAHLLKPSQRPVVLNRTSTTNTTNPFGSTFCYGFEDIIFEVMPNGHLAAVTLYQV</sequence>
<dbReference type="GO" id="GO:0043001">
    <property type="term" value="P:Golgi to plasma membrane protein transport"/>
    <property type="evidence" value="ECO:0007669"/>
    <property type="project" value="TreeGrafter"/>
</dbReference>
<keyword evidence="3" id="KW-1185">Reference proteome</keyword>
<name>A0A7R8X5M2_9CRUS</name>
<reference evidence="2" key="1">
    <citation type="submission" date="2020-11" db="EMBL/GenBank/DDBJ databases">
        <authorList>
            <person name="Tran Van P."/>
        </authorList>
    </citation>
    <scope>NUCLEOTIDE SEQUENCE</scope>
</reference>
<dbReference type="AlphaFoldDB" id="A0A7R8X5M2"/>
<dbReference type="GO" id="GO:0005802">
    <property type="term" value="C:trans-Golgi network"/>
    <property type="evidence" value="ECO:0007669"/>
    <property type="project" value="TreeGrafter"/>
</dbReference>
<dbReference type="EMBL" id="CAJPEV010000131">
    <property type="protein sequence ID" value="CAG0881077.1"/>
    <property type="molecule type" value="Genomic_DNA"/>
</dbReference>
<dbReference type="InterPro" id="IPR039156">
    <property type="entry name" value="PHAF1/BROMI"/>
</dbReference>